<feature type="transmembrane region" description="Helical" evidence="1">
    <location>
        <begin position="198"/>
        <end position="218"/>
    </location>
</feature>
<dbReference type="RefSeq" id="WP_342757865.1">
    <property type="nucleotide sequence ID" value="NZ_CP146256.1"/>
</dbReference>
<evidence type="ECO:0000313" key="3">
    <source>
        <dbReference type="Proteomes" id="UP001451571"/>
    </source>
</evidence>
<keyword evidence="1" id="KW-0812">Transmembrane</keyword>
<gene>
    <name evidence="2" type="ORF">V6984_00420</name>
</gene>
<name>A0ABZ3EVN8_9FIRM</name>
<keyword evidence="1" id="KW-0472">Membrane</keyword>
<evidence type="ECO:0000256" key="1">
    <source>
        <dbReference type="SAM" id="Phobius"/>
    </source>
</evidence>
<dbReference type="PANTHER" id="PTHR35007:SF1">
    <property type="entry name" value="PILUS ASSEMBLY PROTEIN"/>
    <property type="match status" value="1"/>
</dbReference>
<reference evidence="2 3" key="1">
    <citation type="submission" date="2024-02" db="EMBL/GenBank/DDBJ databases">
        <title>Bacterial strain from lacustrine sediment.</title>
        <authorList>
            <person name="Petit C."/>
            <person name="Fadhlaoui K."/>
        </authorList>
    </citation>
    <scope>NUCLEOTIDE SEQUENCE [LARGE SCALE GENOMIC DNA]</scope>
    <source>
        <strain evidence="2 3">IPX-CK</strain>
    </source>
</reference>
<keyword evidence="3" id="KW-1185">Reference proteome</keyword>
<dbReference type="PANTHER" id="PTHR35007">
    <property type="entry name" value="INTEGRAL MEMBRANE PROTEIN-RELATED"/>
    <property type="match status" value="1"/>
</dbReference>
<keyword evidence="1" id="KW-1133">Transmembrane helix</keyword>
<proteinExistence type="predicted"/>
<accession>A0ABZ3EVN8</accession>
<evidence type="ECO:0000313" key="2">
    <source>
        <dbReference type="EMBL" id="XAH74271.1"/>
    </source>
</evidence>
<feature type="transmembrane region" description="Helical" evidence="1">
    <location>
        <begin position="30"/>
        <end position="57"/>
    </location>
</feature>
<protein>
    <submittedName>
        <fullName evidence="2">Type II secretion system protein F</fullName>
    </submittedName>
</protein>
<sequence>MLKSLKWQAYLSNKKEIGFDNLKGIVEGTVLVLVLALFFYRSLWGAIFLSPLLFLYMKEKKKAIALKKRREIQIQFKDAILSVSANQKAGYSVENSFKQAYADMVLLYGKNSLICRELYIIGAGLGNNVILEKLLYDFAKRSQTEDVLEFAQVFAVAKRSGGNMTEIIERSASVIDEKVETEKEIQVLLAARQMEQKIMNVIPFGIVLYIQITSKGFFDILYHNLPGIIIMTACLAAYIAAVMISRKIVNIEI</sequence>
<organism evidence="2 3">
    <name type="scientific">Kineothrix sedimenti</name>
    <dbReference type="NCBI Taxonomy" id="3123317"/>
    <lineage>
        <taxon>Bacteria</taxon>
        <taxon>Bacillati</taxon>
        <taxon>Bacillota</taxon>
        <taxon>Clostridia</taxon>
        <taxon>Lachnospirales</taxon>
        <taxon>Lachnospiraceae</taxon>
        <taxon>Kineothrix</taxon>
    </lineage>
</organism>
<feature type="transmembrane region" description="Helical" evidence="1">
    <location>
        <begin position="224"/>
        <end position="244"/>
    </location>
</feature>
<dbReference type="Proteomes" id="UP001451571">
    <property type="component" value="Chromosome"/>
</dbReference>
<dbReference type="EMBL" id="CP146256">
    <property type="protein sequence ID" value="XAH74271.1"/>
    <property type="molecule type" value="Genomic_DNA"/>
</dbReference>